<protein>
    <submittedName>
        <fullName evidence="2">Uncharacterized protein</fullName>
    </submittedName>
</protein>
<evidence type="ECO:0000256" key="1">
    <source>
        <dbReference type="SAM" id="MobiDB-lite"/>
    </source>
</evidence>
<sequence>TDTPHALEYAPPDVRSPSPTSSVGSSHPEDQTSLSDSEGMLSQPQFEQKWESRIGLGQPSHRELDAMKDPLIARPVPGSEEEKMAFERILRNLRHEVNLLHENEMFEQTILRGSKAAAGTPIYTRDIDAIMNSMMGPSSS</sequence>
<name>A0ABQ8V3S8_9AGAR</name>
<evidence type="ECO:0000313" key="3">
    <source>
        <dbReference type="Proteomes" id="UP001150217"/>
    </source>
</evidence>
<feature type="non-terminal residue" evidence="2">
    <location>
        <position position="140"/>
    </location>
</feature>
<feature type="region of interest" description="Disordered" evidence="1">
    <location>
        <begin position="59"/>
        <end position="79"/>
    </location>
</feature>
<feature type="region of interest" description="Disordered" evidence="1">
    <location>
        <begin position="1"/>
        <end position="47"/>
    </location>
</feature>
<feature type="non-terminal residue" evidence="2">
    <location>
        <position position="1"/>
    </location>
</feature>
<proteinExistence type="predicted"/>
<gene>
    <name evidence="2" type="ORF">C8R41DRAFT_724640</name>
</gene>
<dbReference type="Proteomes" id="UP001150217">
    <property type="component" value="Unassembled WGS sequence"/>
</dbReference>
<reference evidence="2" key="1">
    <citation type="submission" date="2022-08" db="EMBL/GenBank/DDBJ databases">
        <title>A Global Phylogenomic Analysis of the Shiitake Genus Lentinula.</title>
        <authorList>
            <consortium name="DOE Joint Genome Institute"/>
            <person name="Sierra-Patev S."/>
            <person name="Min B."/>
            <person name="Naranjo-Ortiz M."/>
            <person name="Looney B."/>
            <person name="Konkel Z."/>
            <person name="Slot J.C."/>
            <person name="Sakamoto Y."/>
            <person name="Steenwyk J.L."/>
            <person name="Rokas A."/>
            <person name="Carro J."/>
            <person name="Camarero S."/>
            <person name="Ferreira P."/>
            <person name="Molpeceres G."/>
            <person name="Ruiz-Duenas F.J."/>
            <person name="Serrano A."/>
            <person name="Henrissat B."/>
            <person name="Drula E."/>
            <person name="Hughes K.W."/>
            <person name="Mata J.L."/>
            <person name="Ishikawa N.K."/>
            <person name="Vargas-Isla R."/>
            <person name="Ushijima S."/>
            <person name="Smith C.A."/>
            <person name="Ahrendt S."/>
            <person name="Andreopoulos W."/>
            <person name="He G."/>
            <person name="Labutti K."/>
            <person name="Lipzen A."/>
            <person name="Ng V."/>
            <person name="Riley R."/>
            <person name="Sandor L."/>
            <person name="Barry K."/>
            <person name="Martinez A.T."/>
            <person name="Xiao Y."/>
            <person name="Gibbons J.G."/>
            <person name="Terashima K."/>
            <person name="Grigoriev I.V."/>
            <person name="Hibbett D.S."/>
        </authorList>
    </citation>
    <scope>NUCLEOTIDE SEQUENCE</scope>
    <source>
        <strain evidence="2">RHP3577 ss4</strain>
    </source>
</reference>
<organism evidence="2 3">
    <name type="scientific">Lentinula lateritia</name>
    <dbReference type="NCBI Taxonomy" id="40482"/>
    <lineage>
        <taxon>Eukaryota</taxon>
        <taxon>Fungi</taxon>
        <taxon>Dikarya</taxon>
        <taxon>Basidiomycota</taxon>
        <taxon>Agaricomycotina</taxon>
        <taxon>Agaricomycetes</taxon>
        <taxon>Agaricomycetidae</taxon>
        <taxon>Agaricales</taxon>
        <taxon>Marasmiineae</taxon>
        <taxon>Omphalotaceae</taxon>
        <taxon>Lentinula</taxon>
    </lineage>
</organism>
<evidence type="ECO:0000313" key="2">
    <source>
        <dbReference type="EMBL" id="KAJ4472731.1"/>
    </source>
</evidence>
<comment type="caution">
    <text evidence="2">The sequence shown here is derived from an EMBL/GenBank/DDBJ whole genome shotgun (WGS) entry which is preliminary data.</text>
</comment>
<keyword evidence="3" id="KW-1185">Reference proteome</keyword>
<feature type="compositionally biased region" description="Low complexity" evidence="1">
    <location>
        <begin position="16"/>
        <end position="26"/>
    </location>
</feature>
<accession>A0ABQ8V3S8</accession>
<dbReference type="EMBL" id="JANVFT010000082">
    <property type="protein sequence ID" value="KAJ4472731.1"/>
    <property type="molecule type" value="Genomic_DNA"/>
</dbReference>
<feature type="compositionally biased region" description="Polar residues" evidence="1">
    <location>
        <begin position="31"/>
        <end position="46"/>
    </location>
</feature>